<keyword evidence="2" id="KW-1185">Reference proteome</keyword>
<organism evidence="1 2">
    <name type="scientific">Gossypium australe</name>
    <dbReference type="NCBI Taxonomy" id="47621"/>
    <lineage>
        <taxon>Eukaryota</taxon>
        <taxon>Viridiplantae</taxon>
        <taxon>Streptophyta</taxon>
        <taxon>Embryophyta</taxon>
        <taxon>Tracheophyta</taxon>
        <taxon>Spermatophyta</taxon>
        <taxon>Magnoliopsida</taxon>
        <taxon>eudicotyledons</taxon>
        <taxon>Gunneridae</taxon>
        <taxon>Pentapetalae</taxon>
        <taxon>rosids</taxon>
        <taxon>malvids</taxon>
        <taxon>Malvales</taxon>
        <taxon>Malvaceae</taxon>
        <taxon>Malvoideae</taxon>
        <taxon>Gossypium</taxon>
    </lineage>
</organism>
<gene>
    <name evidence="1" type="ORF">EPI10_027862</name>
</gene>
<reference evidence="1" key="1">
    <citation type="submission" date="2019-08" db="EMBL/GenBank/DDBJ databases">
        <authorList>
            <person name="Liu F."/>
        </authorList>
    </citation>
    <scope>NUCLEOTIDE SEQUENCE [LARGE SCALE GENOMIC DNA]</scope>
    <source>
        <strain evidence="1">PA1801</strain>
        <tissue evidence="1">Leaf</tissue>
    </source>
</reference>
<dbReference type="GO" id="GO:0016853">
    <property type="term" value="F:isomerase activity"/>
    <property type="evidence" value="ECO:0007669"/>
    <property type="project" value="UniProtKB-KW"/>
</dbReference>
<evidence type="ECO:0000313" key="2">
    <source>
        <dbReference type="Proteomes" id="UP000325315"/>
    </source>
</evidence>
<proteinExistence type="predicted"/>
<dbReference type="OrthoDB" id="407558at2759"/>
<dbReference type="AlphaFoldDB" id="A0A5B6UV19"/>
<sequence length="140" mass="14968">MSVATCEESVSLAARFVLVSTLFCALHPCLPSTVPTLHAFVPDSAITRSDFSLSSSSRRGLESNHESVAFSLALISSSFVFISSSTLASKVLLIPASESLGLSKSFSVRSPSPSNDCMAVISDQGIGNSLKLWHYKFWYG</sequence>
<protein>
    <submittedName>
        <fullName evidence="1">Peptidyl-prolyl cis-trans isomerase CYP40</fullName>
    </submittedName>
</protein>
<evidence type="ECO:0000313" key="1">
    <source>
        <dbReference type="EMBL" id="KAA3461283.1"/>
    </source>
</evidence>
<accession>A0A5B6UV19</accession>
<dbReference type="EMBL" id="SMMG02000009">
    <property type="protein sequence ID" value="KAA3461283.1"/>
    <property type="molecule type" value="Genomic_DNA"/>
</dbReference>
<keyword evidence="1" id="KW-0413">Isomerase</keyword>
<name>A0A5B6UV19_9ROSI</name>
<comment type="caution">
    <text evidence="1">The sequence shown here is derived from an EMBL/GenBank/DDBJ whole genome shotgun (WGS) entry which is preliminary data.</text>
</comment>
<dbReference type="Proteomes" id="UP000325315">
    <property type="component" value="Unassembled WGS sequence"/>
</dbReference>